<dbReference type="OMA" id="LPRWEEW"/>
<dbReference type="EMBL" id="JH795864">
    <property type="protein sequence ID" value="EJU01468.1"/>
    <property type="molecule type" value="Genomic_DNA"/>
</dbReference>
<accession>M5GBS3</accession>
<organism evidence="2 3">
    <name type="scientific">Dacryopinax primogenitus (strain DJM 731)</name>
    <name type="common">Brown rot fungus</name>
    <dbReference type="NCBI Taxonomy" id="1858805"/>
    <lineage>
        <taxon>Eukaryota</taxon>
        <taxon>Fungi</taxon>
        <taxon>Dikarya</taxon>
        <taxon>Basidiomycota</taxon>
        <taxon>Agaricomycotina</taxon>
        <taxon>Dacrymycetes</taxon>
        <taxon>Dacrymycetales</taxon>
        <taxon>Dacrymycetaceae</taxon>
        <taxon>Dacryopinax</taxon>
    </lineage>
</organism>
<feature type="non-terminal residue" evidence="2">
    <location>
        <position position="95"/>
    </location>
</feature>
<feature type="region of interest" description="Disordered" evidence="1">
    <location>
        <begin position="44"/>
        <end position="68"/>
    </location>
</feature>
<evidence type="ECO:0000256" key="1">
    <source>
        <dbReference type="SAM" id="MobiDB-lite"/>
    </source>
</evidence>
<name>M5GBS3_DACPD</name>
<dbReference type="HOGENOM" id="CLU_163767_0_0_1"/>
<dbReference type="AlphaFoldDB" id="M5GBS3"/>
<reference evidence="2 3" key="1">
    <citation type="journal article" date="2012" name="Science">
        <title>The Paleozoic origin of enzymatic lignin decomposition reconstructed from 31 fungal genomes.</title>
        <authorList>
            <person name="Floudas D."/>
            <person name="Binder M."/>
            <person name="Riley R."/>
            <person name="Barry K."/>
            <person name="Blanchette R.A."/>
            <person name="Henrissat B."/>
            <person name="Martinez A.T."/>
            <person name="Otillar R."/>
            <person name="Spatafora J.W."/>
            <person name="Yadav J.S."/>
            <person name="Aerts A."/>
            <person name="Benoit I."/>
            <person name="Boyd A."/>
            <person name="Carlson A."/>
            <person name="Copeland A."/>
            <person name="Coutinho P.M."/>
            <person name="de Vries R.P."/>
            <person name="Ferreira P."/>
            <person name="Findley K."/>
            <person name="Foster B."/>
            <person name="Gaskell J."/>
            <person name="Glotzer D."/>
            <person name="Gorecki P."/>
            <person name="Heitman J."/>
            <person name="Hesse C."/>
            <person name="Hori C."/>
            <person name="Igarashi K."/>
            <person name="Jurgens J.A."/>
            <person name="Kallen N."/>
            <person name="Kersten P."/>
            <person name="Kohler A."/>
            <person name="Kuees U."/>
            <person name="Kumar T.K.A."/>
            <person name="Kuo A."/>
            <person name="LaButti K."/>
            <person name="Larrondo L.F."/>
            <person name="Lindquist E."/>
            <person name="Ling A."/>
            <person name="Lombard V."/>
            <person name="Lucas S."/>
            <person name="Lundell T."/>
            <person name="Martin R."/>
            <person name="McLaughlin D.J."/>
            <person name="Morgenstern I."/>
            <person name="Morin E."/>
            <person name="Murat C."/>
            <person name="Nagy L.G."/>
            <person name="Nolan M."/>
            <person name="Ohm R.A."/>
            <person name="Patyshakuliyeva A."/>
            <person name="Rokas A."/>
            <person name="Ruiz-Duenas F.J."/>
            <person name="Sabat G."/>
            <person name="Salamov A."/>
            <person name="Samejima M."/>
            <person name="Schmutz J."/>
            <person name="Slot J.C."/>
            <person name="St John F."/>
            <person name="Stenlid J."/>
            <person name="Sun H."/>
            <person name="Sun S."/>
            <person name="Syed K."/>
            <person name="Tsang A."/>
            <person name="Wiebenga A."/>
            <person name="Young D."/>
            <person name="Pisabarro A."/>
            <person name="Eastwood D.C."/>
            <person name="Martin F."/>
            <person name="Cullen D."/>
            <person name="Grigoriev I.V."/>
            <person name="Hibbett D.S."/>
        </authorList>
    </citation>
    <scope>NUCLEOTIDE SEQUENCE [LARGE SCALE GENOMIC DNA]</scope>
    <source>
        <strain evidence="2 3">DJM-731 SS1</strain>
    </source>
</reference>
<feature type="non-terminal residue" evidence="2">
    <location>
        <position position="1"/>
    </location>
</feature>
<dbReference type="OrthoDB" id="3260379at2759"/>
<dbReference type="Proteomes" id="UP000030653">
    <property type="component" value="Unassembled WGS sequence"/>
</dbReference>
<protein>
    <submittedName>
        <fullName evidence="2">Uncharacterized protein</fullName>
    </submittedName>
</protein>
<keyword evidence="3" id="KW-1185">Reference proteome</keyword>
<evidence type="ECO:0000313" key="3">
    <source>
        <dbReference type="Proteomes" id="UP000030653"/>
    </source>
</evidence>
<dbReference type="RefSeq" id="XP_040628365.1">
    <property type="nucleotide sequence ID" value="XM_040774521.1"/>
</dbReference>
<sequence>KRSYVPASLRSELAEYTHLLRSLKVDNIQDLARHVPLPRWEEWRPSASEAEDAEAKDEQRTGTPKPGDVRWPLMIEDVYVPEWTLADEVAVIARQ</sequence>
<proteinExistence type="predicted"/>
<evidence type="ECO:0000313" key="2">
    <source>
        <dbReference type="EMBL" id="EJU01468.1"/>
    </source>
</evidence>
<dbReference type="GeneID" id="63689583"/>
<gene>
    <name evidence="2" type="ORF">DACRYDRAFT_42598</name>
</gene>